<evidence type="ECO:0000313" key="2">
    <source>
        <dbReference type="Proteomes" id="UP000231901"/>
    </source>
</evidence>
<evidence type="ECO:0000313" key="1">
    <source>
        <dbReference type="EMBL" id="ATZ95310.1"/>
    </source>
</evidence>
<protein>
    <submittedName>
        <fullName evidence="1">Uncharacterized protein</fullName>
    </submittedName>
</protein>
<reference evidence="2" key="1">
    <citation type="journal article" date="2018" name="Genome Announc.">
        <title>Complete genome sequence of a Dickeya fangzhongdai type strain causing bleeding canker of pear tree trunks.</title>
        <authorList>
            <person name="Zhao Y."/>
            <person name="Tian Y."/>
            <person name="Li X."/>
            <person name="Hu B."/>
        </authorList>
    </citation>
    <scope>NUCLEOTIDE SEQUENCE [LARGE SCALE GENOMIC DNA]</scope>
    <source>
        <strain evidence="2">DSM 101947</strain>
    </source>
</reference>
<dbReference type="Proteomes" id="UP000231901">
    <property type="component" value="Chromosome"/>
</dbReference>
<organism evidence="1 2">
    <name type="scientific">Dickeya fangzhongdai</name>
    <dbReference type="NCBI Taxonomy" id="1778540"/>
    <lineage>
        <taxon>Bacteria</taxon>
        <taxon>Pseudomonadati</taxon>
        <taxon>Pseudomonadota</taxon>
        <taxon>Gammaproteobacteria</taxon>
        <taxon>Enterobacterales</taxon>
        <taxon>Pectobacteriaceae</taxon>
        <taxon>Dickeya</taxon>
    </lineage>
</organism>
<dbReference type="EMBL" id="CP025003">
    <property type="protein sequence ID" value="ATZ95310.1"/>
    <property type="molecule type" value="Genomic_DNA"/>
</dbReference>
<dbReference type="AlphaFoldDB" id="A0A2K8QRH4"/>
<keyword evidence="2" id="KW-1185">Reference proteome</keyword>
<dbReference type="GeneID" id="66567160"/>
<dbReference type="KEGG" id="dfn:CVE23_15785"/>
<accession>A0A2K8QRH4</accession>
<gene>
    <name evidence="1" type="ORF">CVE23_15785</name>
</gene>
<proteinExistence type="predicted"/>
<dbReference type="RefSeq" id="WP_100849902.1">
    <property type="nucleotide sequence ID" value="NZ_CP025003.1"/>
</dbReference>
<sequence length="103" mass="12283">MKRFYIPKSALVMCRSKYQRFACDLKYAINQGMLSDPDWRVDIILEWYFTEEKFQNHPTEGYGHHYAWVEHCLLSEGGVKLSGDRAFVKCDDRPAYIECHKNW</sequence>
<name>A0A2K8QRH4_9GAMM</name>